<accession>A0A1M6EIM6</accession>
<proteinExistence type="inferred from homology"/>
<keyword evidence="5" id="KW-0479">Metal-binding</keyword>
<dbReference type="NCBIfam" id="TIGR00147">
    <property type="entry name" value="YegS/Rv2252/BmrU family lipid kinase"/>
    <property type="match status" value="1"/>
</dbReference>
<dbReference type="InterPro" id="IPR005218">
    <property type="entry name" value="Diacylglycerol/lipid_kinase"/>
</dbReference>
<keyword evidence="7 14" id="KW-0418">Kinase</keyword>
<dbReference type="Proteomes" id="UP000184442">
    <property type="component" value="Unassembled WGS sequence"/>
</dbReference>
<evidence type="ECO:0000256" key="12">
    <source>
        <dbReference type="ARBA" id="ARBA00023264"/>
    </source>
</evidence>
<reference evidence="14 15" key="1">
    <citation type="submission" date="2016-11" db="EMBL/GenBank/DDBJ databases">
        <authorList>
            <person name="Jaros S."/>
            <person name="Januszkiewicz K."/>
            <person name="Wedrychowicz H."/>
        </authorList>
    </citation>
    <scope>NUCLEOTIDE SEQUENCE [LARGE SCALE GENOMIC DNA]</scope>
    <source>
        <strain evidence="14 15">DSM 19022</strain>
    </source>
</reference>
<dbReference type="GO" id="GO:0005524">
    <property type="term" value="F:ATP binding"/>
    <property type="evidence" value="ECO:0007669"/>
    <property type="project" value="UniProtKB-KW"/>
</dbReference>
<dbReference type="SMART" id="SM00046">
    <property type="entry name" value="DAGKc"/>
    <property type="match status" value="1"/>
</dbReference>
<dbReference type="EMBL" id="FQZS01000009">
    <property type="protein sequence ID" value="SHI85335.1"/>
    <property type="molecule type" value="Genomic_DNA"/>
</dbReference>
<keyword evidence="6" id="KW-0547">Nucleotide-binding</keyword>
<dbReference type="PROSITE" id="PS50146">
    <property type="entry name" value="DAGK"/>
    <property type="match status" value="1"/>
</dbReference>
<evidence type="ECO:0000256" key="5">
    <source>
        <dbReference type="ARBA" id="ARBA00022723"/>
    </source>
</evidence>
<dbReference type="InterPro" id="IPR050187">
    <property type="entry name" value="Lipid_Phosphate_FormReg"/>
</dbReference>
<dbReference type="InterPro" id="IPR001206">
    <property type="entry name" value="Diacylglycerol_kinase_cat_dom"/>
</dbReference>
<name>A0A1M6EIM6_9FIRM</name>
<comment type="similarity">
    <text evidence="2">Belongs to the diacylglycerol/lipid kinase family.</text>
</comment>
<dbReference type="GO" id="GO:0008654">
    <property type="term" value="P:phospholipid biosynthetic process"/>
    <property type="evidence" value="ECO:0007669"/>
    <property type="project" value="UniProtKB-KW"/>
</dbReference>
<keyword evidence="3" id="KW-0444">Lipid biosynthesis</keyword>
<evidence type="ECO:0000256" key="7">
    <source>
        <dbReference type="ARBA" id="ARBA00022777"/>
    </source>
</evidence>
<dbReference type="NCBIfam" id="NF009605">
    <property type="entry name" value="PRK13059.1"/>
    <property type="match status" value="1"/>
</dbReference>
<dbReference type="GO" id="GO:0005886">
    <property type="term" value="C:plasma membrane"/>
    <property type="evidence" value="ECO:0007669"/>
    <property type="project" value="TreeGrafter"/>
</dbReference>
<dbReference type="PANTHER" id="PTHR12358:SF106">
    <property type="entry name" value="LIPID KINASE YEGS"/>
    <property type="match status" value="1"/>
</dbReference>
<keyword evidence="10" id="KW-0443">Lipid metabolism</keyword>
<dbReference type="PANTHER" id="PTHR12358">
    <property type="entry name" value="SPHINGOSINE KINASE"/>
    <property type="match status" value="1"/>
</dbReference>
<keyword evidence="11" id="KW-0594">Phospholipid biosynthesis</keyword>
<evidence type="ECO:0000256" key="3">
    <source>
        <dbReference type="ARBA" id="ARBA00022516"/>
    </source>
</evidence>
<keyword evidence="15" id="KW-1185">Reference proteome</keyword>
<evidence type="ECO:0000256" key="9">
    <source>
        <dbReference type="ARBA" id="ARBA00022842"/>
    </source>
</evidence>
<dbReference type="STRING" id="1122184.SAMN02745176_01586"/>
<dbReference type="Pfam" id="PF00781">
    <property type="entry name" value="DAGK_cat"/>
    <property type="match status" value="1"/>
</dbReference>
<dbReference type="GO" id="GO:0004143">
    <property type="term" value="F:ATP-dependent diacylglycerol kinase activity"/>
    <property type="evidence" value="ECO:0007669"/>
    <property type="project" value="TreeGrafter"/>
</dbReference>
<evidence type="ECO:0000313" key="15">
    <source>
        <dbReference type="Proteomes" id="UP000184442"/>
    </source>
</evidence>
<keyword evidence="9" id="KW-0460">Magnesium</keyword>
<evidence type="ECO:0000256" key="6">
    <source>
        <dbReference type="ARBA" id="ARBA00022741"/>
    </source>
</evidence>
<organism evidence="14 15">
    <name type="scientific">Lutispora thermophila DSM 19022</name>
    <dbReference type="NCBI Taxonomy" id="1122184"/>
    <lineage>
        <taxon>Bacteria</taxon>
        <taxon>Bacillati</taxon>
        <taxon>Bacillota</taxon>
        <taxon>Clostridia</taxon>
        <taxon>Lutisporales</taxon>
        <taxon>Lutisporaceae</taxon>
        <taxon>Lutispora</taxon>
    </lineage>
</organism>
<dbReference type="Gene3D" id="2.60.200.40">
    <property type="match status" value="1"/>
</dbReference>
<comment type="cofactor">
    <cofactor evidence="1">
        <name>Mg(2+)</name>
        <dbReference type="ChEBI" id="CHEBI:18420"/>
    </cofactor>
</comment>
<dbReference type="RefSeq" id="WP_073025677.1">
    <property type="nucleotide sequence ID" value="NZ_FQZS01000009.1"/>
</dbReference>
<keyword evidence="8" id="KW-0067">ATP-binding</keyword>
<evidence type="ECO:0000256" key="8">
    <source>
        <dbReference type="ARBA" id="ARBA00022840"/>
    </source>
</evidence>
<dbReference type="GO" id="GO:0046872">
    <property type="term" value="F:metal ion binding"/>
    <property type="evidence" value="ECO:0007669"/>
    <property type="project" value="UniProtKB-KW"/>
</dbReference>
<dbReference type="Gene3D" id="3.40.50.10330">
    <property type="entry name" value="Probable inorganic polyphosphate/atp-NAD kinase, domain 1"/>
    <property type="match status" value="1"/>
</dbReference>
<evidence type="ECO:0000256" key="10">
    <source>
        <dbReference type="ARBA" id="ARBA00023098"/>
    </source>
</evidence>
<dbReference type="Pfam" id="PF19279">
    <property type="entry name" value="YegS_C"/>
    <property type="match status" value="1"/>
</dbReference>
<evidence type="ECO:0000256" key="4">
    <source>
        <dbReference type="ARBA" id="ARBA00022679"/>
    </source>
</evidence>
<feature type="domain" description="DAGKc" evidence="13">
    <location>
        <begin position="1"/>
        <end position="130"/>
    </location>
</feature>
<sequence>MKRIRFIYNPVAGDAKFKNRLDTVIKNFQKSGYMVSPYRLMGPDDMDNALCDIDEKYSAVAISGGDGSINNLINAMKRNDIDLPIGIFPFGTSNDFAAHMRIPRNVNKCCEIITDGELLEVDTGVVNGYHFVNVCSAGLLADVAYKTDIGMKNSLGKIAYYLRGFEEIPKLRPISMKLEYDDKAIEDELYLFLVLNGSSAGGFPKLAPYASVYDGLLDVIAIRAANIPNIINLVVKVLRGEHVGDPNIYHFQTDNLKISSDETVESDIDGERGPFLPLDVKVDKKSVKVFIPR</sequence>
<dbReference type="InterPro" id="IPR017438">
    <property type="entry name" value="ATP-NAD_kinase_N"/>
</dbReference>
<dbReference type="OrthoDB" id="142078at2"/>
<evidence type="ECO:0000256" key="11">
    <source>
        <dbReference type="ARBA" id="ARBA00023209"/>
    </source>
</evidence>
<evidence type="ECO:0000259" key="13">
    <source>
        <dbReference type="PROSITE" id="PS50146"/>
    </source>
</evidence>
<dbReference type="InterPro" id="IPR016064">
    <property type="entry name" value="NAD/diacylglycerol_kinase_sf"/>
</dbReference>
<evidence type="ECO:0000256" key="1">
    <source>
        <dbReference type="ARBA" id="ARBA00001946"/>
    </source>
</evidence>
<gene>
    <name evidence="14" type="ORF">SAMN02745176_01586</name>
</gene>
<protein>
    <submittedName>
        <fullName evidence="14">Lipid kinase, YegS/Rv2252/BmrU family</fullName>
    </submittedName>
</protein>
<evidence type="ECO:0000313" key="14">
    <source>
        <dbReference type="EMBL" id="SHI85335.1"/>
    </source>
</evidence>
<keyword evidence="4" id="KW-0808">Transferase</keyword>
<evidence type="ECO:0000256" key="2">
    <source>
        <dbReference type="ARBA" id="ARBA00005983"/>
    </source>
</evidence>
<dbReference type="AlphaFoldDB" id="A0A1M6EIM6"/>
<dbReference type="InterPro" id="IPR045540">
    <property type="entry name" value="YegS/DAGK_C"/>
</dbReference>
<keyword evidence="12" id="KW-1208">Phospholipid metabolism</keyword>
<dbReference type="SUPFAM" id="SSF111331">
    <property type="entry name" value="NAD kinase/diacylglycerol kinase-like"/>
    <property type="match status" value="1"/>
</dbReference>